<evidence type="ECO:0000313" key="6">
    <source>
        <dbReference type="Proteomes" id="UP000744032"/>
    </source>
</evidence>
<accession>A0A4U5W640</accession>
<dbReference type="EMBL" id="JAAXMD010000557">
    <property type="protein sequence ID" value="NKQ28965.1"/>
    <property type="molecule type" value="Genomic_DNA"/>
</dbReference>
<name>A0A4U5W640_STRGB</name>
<feature type="compositionally biased region" description="Low complexity" evidence="1">
    <location>
        <begin position="36"/>
        <end position="45"/>
    </location>
</feature>
<dbReference type="Proteomes" id="UP000308632">
    <property type="component" value="Unassembled WGS sequence"/>
</dbReference>
<dbReference type="EMBL" id="SZPR01000037">
    <property type="protein sequence ID" value="TKS96994.1"/>
    <property type="molecule type" value="Genomic_DNA"/>
</dbReference>
<evidence type="ECO:0000313" key="4">
    <source>
        <dbReference type="EMBL" id="TKS96994.1"/>
    </source>
</evidence>
<keyword evidence="6" id="KW-1185">Reference proteome</keyword>
<gene>
    <name evidence="4" type="ORF">E4U92_33840</name>
    <name evidence="3" type="ORF">HF200_32690</name>
</gene>
<proteinExistence type="predicted"/>
<dbReference type="RefSeq" id="WP_137304278.1">
    <property type="nucleotide sequence ID" value="NZ_BMVD01000017.1"/>
</dbReference>
<evidence type="ECO:0000256" key="2">
    <source>
        <dbReference type="SAM" id="SignalP"/>
    </source>
</evidence>
<reference evidence="4 5" key="1">
    <citation type="submission" date="2019-04" db="EMBL/GenBank/DDBJ databases">
        <title>Streptomyces lasaliensis sp.nov., an Actinomycete isolated from soil which produces the polyether antibiotic lasalocid.</title>
        <authorList>
            <person name="Erwin G."/>
            <person name="Haber C."/>
        </authorList>
    </citation>
    <scope>NUCLEOTIDE SEQUENCE [LARGE SCALE GENOMIC DNA]</scope>
    <source>
        <strain evidence="4 5">DSM 40089</strain>
    </source>
</reference>
<organism evidence="4 5">
    <name type="scientific">Streptomyces galbus</name>
    <dbReference type="NCBI Taxonomy" id="33898"/>
    <lineage>
        <taxon>Bacteria</taxon>
        <taxon>Bacillati</taxon>
        <taxon>Actinomycetota</taxon>
        <taxon>Actinomycetes</taxon>
        <taxon>Kitasatosporales</taxon>
        <taxon>Streptomycetaceae</taxon>
        <taxon>Streptomyces</taxon>
    </lineage>
</organism>
<feature type="region of interest" description="Disordered" evidence="1">
    <location>
        <begin position="31"/>
        <end position="69"/>
    </location>
</feature>
<dbReference type="Proteomes" id="UP000744032">
    <property type="component" value="Unassembled WGS sequence"/>
</dbReference>
<feature type="compositionally biased region" description="Polar residues" evidence="1">
    <location>
        <begin position="53"/>
        <end position="69"/>
    </location>
</feature>
<reference evidence="3 6" key="2">
    <citation type="submission" date="2020-04" db="EMBL/GenBank/DDBJ databases">
        <title>Genome sequence of Streptomyces galbus strain I339.</title>
        <authorList>
            <person name="Silva E.A.N."/>
            <person name="Merces M."/>
            <person name="Castelo Branco A.P.O.T."/>
            <person name="Vasconcelos P.C."/>
            <person name="Costa N.P."/>
            <person name="Marinho G.C.S."/>
            <person name="Oliveira C.J.B."/>
            <person name="Araujo D."/>
            <person name="Rodrigues Junior V.S."/>
            <person name="Almeida R."/>
            <person name="Silva Filho U.R."/>
            <person name="Andrade A.S.A."/>
            <person name="Cibulski S.P."/>
        </authorList>
    </citation>
    <scope>NUCLEOTIDE SEQUENCE [LARGE SCALE GENOMIC DNA]</scope>
    <source>
        <strain evidence="3 6">I339</strain>
    </source>
</reference>
<dbReference type="AlphaFoldDB" id="A0A4U5W640"/>
<comment type="caution">
    <text evidence="4">The sequence shown here is derived from an EMBL/GenBank/DDBJ whole genome shotgun (WGS) entry which is preliminary data.</text>
</comment>
<protein>
    <submittedName>
        <fullName evidence="4">Uncharacterized protein</fullName>
    </submittedName>
</protein>
<feature type="chain" id="PRO_5020453372" evidence="2">
    <location>
        <begin position="30"/>
        <end position="69"/>
    </location>
</feature>
<feature type="signal peptide" evidence="2">
    <location>
        <begin position="1"/>
        <end position="29"/>
    </location>
</feature>
<sequence>MRIAQALRITVATTALAGTLLLGAQIAHADDPAAPTHTGVSTTTPGTGGTADSVATPSPTATTGNNPWD</sequence>
<keyword evidence="2" id="KW-0732">Signal</keyword>
<evidence type="ECO:0000256" key="1">
    <source>
        <dbReference type="SAM" id="MobiDB-lite"/>
    </source>
</evidence>
<evidence type="ECO:0000313" key="5">
    <source>
        <dbReference type="Proteomes" id="UP000308632"/>
    </source>
</evidence>
<evidence type="ECO:0000313" key="3">
    <source>
        <dbReference type="EMBL" id="NKQ28965.1"/>
    </source>
</evidence>